<sequence>MCDSVRCEIAYPHGFVSDAHFSHVFRQKFAFSPRDVRIGLPAAIETPADDNETSMFRRSG</sequence>
<dbReference type="InterPro" id="IPR009057">
    <property type="entry name" value="Homeodomain-like_sf"/>
</dbReference>
<reference evidence="4 5" key="1">
    <citation type="submission" date="2016-03" db="EMBL/GenBank/DDBJ databases">
        <title>Draft Genome Sequence of the Strain BR 10245 (Bradyrhizobium sp.) isolated from nodules of Centrolobium paraense.</title>
        <authorList>
            <person name="Simoes-Araujo J.L.Sr."/>
            <person name="Barauna A.C."/>
            <person name="Silva K."/>
            <person name="Zilli J.E."/>
        </authorList>
    </citation>
    <scope>NUCLEOTIDE SEQUENCE [LARGE SCALE GENOMIC DNA]</scope>
    <source>
        <strain evidence="4 5">BR 10245</strain>
    </source>
</reference>
<feature type="domain" description="HTH araC/xylS-type" evidence="3">
    <location>
        <begin position="8"/>
        <end position="39"/>
    </location>
</feature>
<organism evidence="4 5">
    <name type="scientific">Bradyrhizobium centrolobii</name>
    <dbReference type="NCBI Taxonomy" id="1505087"/>
    <lineage>
        <taxon>Bacteria</taxon>
        <taxon>Pseudomonadati</taxon>
        <taxon>Pseudomonadota</taxon>
        <taxon>Alphaproteobacteria</taxon>
        <taxon>Hyphomicrobiales</taxon>
        <taxon>Nitrobacteraceae</taxon>
        <taxon>Bradyrhizobium</taxon>
    </lineage>
</organism>
<dbReference type="InterPro" id="IPR018060">
    <property type="entry name" value="HTH_AraC"/>
</dbReference>
<evidence type="ECO:0000256" key="1">
    <source>
        <dbReference type="ARBA" id="ARBA00023015"/>
    </source>
</evidence>
<evidence type="ECO:0000313" key="4">
    <source>
        <dbReference type="EMBL" id="OAF07649.1"/>
    </source>
</evidence>
<comment type="caution">
    <text evidence="4">The sequence shown here is derived from an EMBL/GenBank/DDBJ whole genome shotgun (WGS) entry which is preliminary data.</text>
</comment>
<keyword evidence="1" id="KW-0805">Transcription regulation</keyword>
<dbReference type="PROSITE" id="PS01124">
    <property type="entry name" value="HTH_ARAC_FAMILY_2"/>
    <property type="match status" value="1"/>
</dbReference>
<accession>A0A176YM18</accession>
<dbReference type="Gene3D" id="1.10.10.60">
    <property type="entry name" value="Homeodomain-like"/>
    <property type="match status" value="1"/>
</dbReference>
<name>A0A176YM18_9BRAD</name>
<keyword evidence="5" id="KW-1185">Reference proteome</keyword>
<evidence type="ECO:0000313" key="5">
    <source>
        <dbReference type="Proteomes" id="UP000076959"/>
    </source>
</evidence>
<keyword evidence="2" id="KW-0804">Transcription</keyword>
<dbReference type="GO" id="GO:0043565">
    <property type="term" value="F:sequence-specific DNA binding"/>
    <property type="evidence" value="ECO:0007669"/>
    <property type="project" value="InterPro"/>
</dbReference>
<dbReference type="SUPFAM" id="SSF46689">
    <property type="entry name" value="Homeodomain-like"/>
    <property type="match status" value="1"/>
</dbReference>
<dbReference type="AlphaFoldDB" id="A0A176YM18"/>
<dbReference type="EMBL" id="LUUB01000066">
    <property type="protein sequence ID" value="OAF07649.1"/>
    <property type="molecule type" value="Genomic_DNA"/>
</dbReference>
<dbReference type="GO" id="GO:0003700">
    <property type="term" value="F:DNA-binding transcription factor activity"/>
    <property type="evidence" value="ECO:0007669"/>
    <property type="project" value="InterPro"/>
</dbReference>
<protein>
    <recommendedName>
        <fullName evidence="3">HTH araC/xylS-type domain-containing protein</fullName>
    </recommendedName>
</protein>
<gene>
    <name evidence="4" type="ORF">AYJ54_17485</name>
</gene>
<evidence type="ECO:0000256" key="2">
    <source>
        <dbReference type="ARBA" id="ARBA00023163"/>
    </source>
</evidence>
<proteinExistence type="predicted"/>
<evidence type="ECO:0000259" key="3">
    <source>
        <dbReference type="PROSITE" id="PS01124"/>
    </source>
</evidence>
<dbReference type="Proteomes" id="UP000076959">
    <property type="component" value="Unassembled WGS sequence"/>
</dbReference>